<feature type="transmembrane region" description="Helical" evidence="1">
    <location>
        <begin position="119"/>
        <end position="151"/>
    </location>
</feature>
<gene>
    <name evidence="2" type="ORF">A0127_04940</name>
</gene>
<reference evidence="3" key="1">
    <citation type="submission" date="2016-03" db="EMBL/GenBank/DDBJ databases">
        <authorList>
            <person name="Oger P.M."/>
        </authorList>
    </citation>
    <scope>NUCLEOTIDE SEQUENCE [LARGE SCALE GENOMIC DNA]</scope>
    <source>
        <strain evidence="3">OG-1</strain>
    </source>
</reference>
<evidence type="ECO:0000256" key="1">
    <source>
        <dbReference type="SAM" id="Phobius"/>
    </source>
</evidence>
<dbReference type="KEGG" id="tpep:A0127_04940"/>
<feature type="transmembrane region" description="Helical" evidence="1">
    <location>
        <begin position="96"/>
        <end position="113"/>
    </location>
</feature>
<organism evidence="2 3">
    <name type="scientific">Thermococcus peptonophilus</name>
    <dbReference type="NCBI Taxonomy" id="53952"/>
    <lineage>
        <taxon>Archaea</taxon>
        <taxon>Methanobacteriati</taxon>
        <taxon>Methanobacteriota</taxon>
        <taxon>Thermococci</taxon>
        <taxon>Thermococcales</taxon>
        <taxon>Thermococcaceae</taxon>
        <taxon>Thermococcus</taxon>
    </lineage>
</organism>
<feature type="transmembrane region" description="Helical" evidence="1">
    <location>
        <begin position="5"/>
        <end position="23"/>
    </location>
</feature>
<name>A0A142CUV4_9EURY</name>
<keyword evidence="1" id="KW-0812">Transmembrane</keyword>
<feature type="transmembrane region" description="Helical" evidence="1">
    <location>
        <begin position="233"/>
        <end position="253"/>
    </location>
</feature>
<protein>
    <submittedName>
        <fullName evidence="2">Uncharacterized protein</fullName>
    </submittedName>
</protein>
<accession>A0A142CUV4</accession>
<keyword evidence="3" id="KW-1185">Reference proteome</keyword>
<evidence type="ECO:0000313" key="3">
    <source>
        <dbReference type="Proteomes" id="UP000073604"/>
    </source>
</evidence>
<feature type="transmembrane region" description="Helical" evidence="1">
    <location>
        <begin position="35"/>
        <end position="55"/>
    </location>
</feature>
<proteinExistence type="predicted"/>
<keyword evidence="1" id="KW-0472">Membrane</keyword>
<feature type="transmembrane region" description="Helical" evidence="1">
    <location>
        <begin position="163"/>
        <end position="181"/>
    </location>
</feature>
<dbReference type="STRING" id="53952.A0127_04940"/>
<keyword evidence="1" id="KW-1133">Transmembrane helix</keyword>
<dbReference type="AlphaFoldDB" id="A0A142CUV4"/>
<feature type="transmembrane region" description="Helical" evidence="1">
    <location>
        <begin position="208"/>
        <end position="226"/>
    </location>
</feature>
<dbReference type="EMBL" id="CP014750">
    <property type="protein sequence ID" value="AMQ18556.1"/>
    <property type="molecule type" value="Genomic_DNA"/>
</dbReference>
<sequence length="255" mass="28939">MNRRVVLETLVYPLLLGVPPFAFVWVKHGGMTPEWALETIVLFLLLVVSTALFLARILEKHGYRKSDIKRLFDILEKHWEEPWDCGYLKHDVQYCIVYHLLLWGFLSVALLEFRNVSLVIMAVAGLVFLLVAAYPIAATMIALVLVLPLYFLKDERMEDGFGFVGKTSLLSTLAIPAIWVASTHLSTGNYPEQILKMFNAVVVNAEKFWILSVVNTLFGFMGRYLVHRIDRKVLTAVSLALAFSMLFIVWGIFAG</sequence>
<evidence type="ECO:0000313" key="2">
    <source>
        <dbReference type="EMBL" id="AMQ18556.1"/>
    </source>
</evidence>
<dbReference type="Proteomes" id="UP000073604">
    <property type="component" value="Chromosome"/>
</dbReference>
<dbReference type="GeneID" id="27139868"/>
<dbReference type="OrthoDB" id="85827at2157"/>
<dbReference type="RefSeq" id="WP_062388700.1">
    <property type="nucleotide sequence ID" value="NZ_CP014750.1"/>
</dbReference>